<name>A0A2C5ZFA0_9HYPO</name>
<dbReference type="Proteomes" id="UP000226431">
    <property type="component" value="Unassembled WGS sequence"/>
</dbReference>
<accession>A0A2C5ZFA0</accession>
<evidence type="ECO:0000313" key="10">
    <source>
        <dbReference type="EMBL" id="PHH77851.1"/>
    </source>
</evidence>
<evidence type="ECO:0000256" key="8">
    <source>
        <dbReference type="SAM" id="MobiDB-lite"/>
    </source>
</evidence>
<dbReference type="InterPro" id="IPR036397">
    <property type="entry name" value="RNaseH_sf"/>
</dbReference>
<gene>
    <name evidence="10" type="ORF">CDD80_121</name>
</gene>
<comment type="catalytic activity">
    <reaction evidence="1">
        <text>Endonucleolytic cleavage to 5'-phosphomonoester.</text>
        <dbReference type="EC" id="3.1.26.4"/>
    </reaction>
</comment>
<evidence type="ECO:0000256" key="4">
    <source>
        <dbReference type="ARBA" id="ARBA00022722"/>
    </source>
</evidence>
<dbReference type="Pfam" id="PF00075">
    <property type="entry name" value="RNase_H"/>
    <property type="match status" value="1"/>
</dbReference>
<evidence type="ECO:0000256" key="6">
    <source>
        <dbReference type="ARBA" id="ARBA00022759"/>
    </source>
</evidence>
<dbReference type="SUPFAM" id="SSF53098">
    <property type="entry name" value="Ribonuclease H-like"/>
    <property type="match status" value="1"/>
</dbReference>
<dbReference type="GO" id="GO:0046872">
    <property type="term" value="F:metal ion binding"/>
    <property type="evidence" value="ECO:0007669"/>
    <property type="project" value="UniProtKB-KW"/>
</dbReference>
<feature type="domain" description="RNase H type-1" evidence="9">
    <location>
        <begin position="254"/>
        <end position="407"/>
    </location>
</feature>
<feature type="region of interest" description="Disordered" evidence="8">
    <location>
        <begin position="1"/>
        <end position="27"/>
    </location>
</feature>
<evidence type="ECO:0000256" key="5">
    <source>
        <dbReference type="ARBA" id="ARBA00022723"/>
    </source>
</evidence>
<organism evidence="10 11">
    <name type="scientific">Ophiocordyceps camponoti-rufipedis</name>
    <dbReference type="NCBI Taxonomy" id="2004952"/>
    <lineage>
        <taxon>Eukaryota</taxon>
        <taxon>Fungi</taxon>
        <taxon>Dikarya</taxon>
        <taxon>Ascomycota</taxon>
        <taxon>Pezizomycotina</taxon>
        <taxon>Sordariomycetes</taxon>
        <taxon>Hypocreomycetidae</taxon>
        <taxon>Hypocreales</taxon>
        <taxon>Ophiocordycipitaceae</taxon>
        <taxon>Ophiocordyceps</taxon>
    </lineage>
</organism>
<evidence type="ECO:0000256" key="2">
    <source>
        <dbReference type="ARBA" id="ARBA00005300"/>
    </source>
</evidence>
<dbReference type="GO" id="GO:0003676">
    <property type="term" value="F:nucleic acid binding"/>
    <property type="evidence" value="ECO:0007669"/>
    <property type="project" value="InterPro"/>
</dbReference>
<dbReference type="PROSITE" id="PS50879">
    <property type="entry name" value="RNASE_H_1"/>
    <property type="match status" value="1"/>
</dbReference>
<evidence type="ECO:0000259" key="9">
    <source>
        <dbReference type="PROSITE" id="PS50879"/>
    </source>
</evidence>
<dbReference type="EC" id="3.1.26.4" evidence="3"/>
<dbReference type="AlphaFoldDB" id="A0A2C5ZFA0"/>
<dbReference type="PANTHER" id="PTHR10642:SF26">
    <property type="entry name" value="RIBONUCLEASE H1"/>
    <property type="match status" value="1"/>
</dbReference>
<dbReference type="EMBL" id="NJES01000101">
    <property type="protein sequence ID" value="PHH77851.1"/>
    <property type="molecule type" value="Genomic_DNA"/>
</dbReference>
<proteinExistence type="inferred from homology"/>
<evidence type="ECO:0000313" key="11">
    <source>
        <dbReference type="Proteomes" id="UP000226431"/>
    </source>
</evidence>
<dbReference type="InterPro" id="IPR002156">
    <property type="entry name" value="RNaseH_domain"/>
</dbReference>
<evidence type="ECO:0000256" key="1">
    <source>
        <dbReference type="ARBA" id="ARBA00000077"/>
    </source>
</evidence>
<dbReference type="CDD" id="cd13934">
    <property type="entry name" value="RNase_H_Dikarya_like"/>
    <property type="match status" value="1"/>
</dbReference>
<dbReference type="GO" id="GO:0043137">
    <property type="term" value="P:DNA replication, removal of RNA primer"/>
    <property type="evidence" value="ECO:0007669"/>
    <property type="project" value="TreeGrafter"/>
</dbReference>
<reference evidence="10 11" key="1">
    <citation type="submission" date="2017-06" db="EMBL/GenBank/DDBJ databases">
        <title>Ant-infecting Ophiocordyceps genomes reveal a high diversity of potential behavioral manipulation genes and a possible major role for enterotoxins.</title>
        <authorList>
            <person name="De Bekker C."/>
            <person name="Evans H.C."/>
            <person name="Brachmann A."/>
            <person name="Hughes D.P."/>
        </authorList>
    </citation>
    <scope>NUCLEOTIDE SEQUENCE [LARGE SCALE GENOMIC DNA]</scope>
    <source>
        <strain evidence="10 11">Map16</strain>
    </source>
</reference>
<dbReference type="InterPro" id="IPR050092">
    <property type="entry name" value="RNase_H"/>
</dbReference>
<comment type="similarity">
    <text evidence="2">Belongs to the RNase H family.</text>
</comment>
<dbReference type="OrthoDB" id="550575at2759"/>
<comment type="caution">
    <text evidence="10">The sequence shown here is derived from an EMBL/GenBank/DDBJ whole genome shotgun (WGS) entry which is preliminary data.</text>
</comment>
<dbReference type="InterPro" id="IPR012337">
    <property type="entry name" value="RNaseH-like_sf"/>
</dbReference>
<protein>
    <recommendedName>
        <fullName evidence="3">ribonuclease H</fullName>
        <ecNumber evidence="3">3.1.26.4</ecNumber>
    </recommendedName>
</protein>
<dbReference type="PANTHER" id="PTHR10642">
    <property type="entry name" value="RIBONUCLEASE H1"/>
    <property type="match status" value="1"/>
</dbReference>
<dbReference type="InterPro" id="IPR032675">
    <property type="entry name" value="LRR_dom_sf"/>
</dbReference>
<keyword evidence="11" id="KW-1185">Reference proteome</keyword>
<dbReference type="Gene3D" id="3.30.420.10">
    <property type="entry name" value="Ribonuclease H-like superfamily/Ribonuclease H"/>
    <property type="match status" value="1"/>
</dbReference>
<dbReference type="STRING" id="2004952.A0A2C5ZFA0"/>
<dbReference type="SUPFAM" id="SSF52047">
    <property type="entry name" value="RNI-like"/>
    <property type="match status" value="1"/>
</dbReference>
<keyword evidence="4" id="KW-0540">Nuclease</keyword>
<dbReference type="Gene3D" id="3.80.10.10">
    <property type="entry name" value="Ribonuclease Inhibitor"/>
    <property type="match status" value="1"/>
</dbReference>
<evidence type="ECO:0000256" key="7">
    <source>
        <dbReference type="ARBA" id="ARBA00022801"/>
    </source>
</evidence>
<keyword evidence="6" id="KW-0255">Endonuclease</keyword>
<sequence>MSRHKKRTRRQKRRHAPSQPTPYRSAEYAPQAIAHFAKDSSWKKRDKKLTPAINKIYFASDFGIQDLHLDHIINLGTSFCHALQHFTAGCSDTGNGHLLTDAAVIRLAHACPNLIHLSLDSATQLTDESLLAFLTNCPNLQYVQIAGNNKQDGSIKGPALHHLITTPSSAPNLRQLVITDQPSQKETKRLSQTRKNLKIEVGNTDERFASEFVPPVSTPTPDDLFHRRRPFRQFTVGGLTYREEYAHPLIHKDDAAKALVFVDGSCLDNGRHTSRAGWACVMDDAKTEGIRSGQLELSSCPPTSNRAELRAAIAALSAWEWKLMGYTSLVIAADSEYVVKGATDWAQSWVRNGWRTSSRGAVENRDLWETLVCEIDLRQRNGLTIEFWRIPRGWNEAADRAAKDASDGMVVGA</sequence>
<keyword evidence="7" id="KW-0378">Hydrolase</keyword>
<keyword evidence="5" id="KW-0479">Metal-binding</keyword>
<feature type="compositionally biased region" description="Basic residues" evidence="8">
    <location>
        <begin position="1"/>
        <end position="16"/>
    </location>
</feature>
<dbReference type="GO" id="GO:0004523">
    <property type="term" value="F:RNA-DNA hybrid ribonuclease activity"/>
    <property type="evidence" value="ECO:0007669"/>
    <property type="project" value="UniProtKB-EC"/>
</dbReference>
<evidence type="ECO:0000256" key="3">
    <source>
        <dbReference type="ARBA" id="ARBA00012180"/>
    </source>
</evidence>